<name>A0A5M8P364_9BACT</name>
<evidence type="ECO:0000256" key="1">
    <source>
        <dbReference type="SAM" id="SignalP"/>
    </source>
</evidence>
<reference evidence="3 4" key="1">
    <citation type="submission" date="2019-03" db="EMBL/GenBank/DDBJ databases">
        <title>Single cell metagenomics reveals metabolic interactions within the superorganism composed of flagellate Streblomastix strix and complex community of Bacteroidetes bacteria on its surface.</title>
        <authorList>
            <person name="Treitli S.C."/>
            <person name="Kolisko M."/>
            <person name="Husnik F."/>
            <person name="Keeling P."/>
            <person name="Hampl V."/>
        </authorList>
    </citation>
    <scope>NUCLEOTIDE SEQUENCE [LARGE SCALE GENOMIC DNA]</scope>
    <source>
        <strain evidence="3">St1</strain>
    </source>
</reference>
<dbReference type="Gene3D" id="2.30.180.10">
    <property type="entry name" value="FAS1 domain"/>
    <property type="match status" value="2"/>
</dbReference>
<sequence>MKTKKNHNYTFVVALALLLLTGCYDSDNVGENFYTFTGETVGSYFDAHPETYSEFNQAIKIAGLTELLKTYNHYTCFAPTNEAMQEWYDSQEVASIEAISNSDVQYMVYSHLIPGKVYKTTDFVEGALSATNMNSRYLVIGYQAQTATVDILINTNSVILDKDIEAENGIIHSINRVLTPSTAAIPTLMANDPRINLFVEALEATGLADSLQMLRDEHYLPEKSPISWDGATICRSPKERKFGYSVFVETNTVLAANGITDLESLKTFAARIYDATYPADADISDQTDRRNSLNRFIAYHLIDKTVHYNNFFYKANMAQSVTLYEFMETFCPNTIFKVSNEAGGVVLNSDLVRNVKGVTVLPAESGYEQDTDNGVYHLIDNILVYDQKVVTMLLNSRIRIDAASLHPELMSNGIRYEKGDDPAGITGHSNYYRFANGYLKNVEFVSSNTNLFYLQGAKSGAHYWTNYQADEMMATGQFDFVMRLPPVPAGTYEIRFGYSANNDRGILQFYIDGEPKGIPLNMKRGATDAAIGWVADGSTLDGGTENDKMMRNRGYMKGGTSYMAGSVSARADAGAIRRIVSTETWDYDGPHYLRFKSVSDDGGDQFMIDYFEYVPKNVYENPNGEDRL</sequence>
<feature type="signal peptide" evidence="1">
    <location>
        <begin position="1"/>
        <end position="25"/>
    </location>
</feature>
<dbReference type="Pfam" id="PF02469">
    <property type="entry name" value="Fasciclin"/>
    <property type="match status" value="1"/>
</dbReference>
<dbReference type="PANTHER" id="PTHR10900:SF77">
    <property type="entry name" value="FI19380P1"/>
    <property type="match status" value="1"/>
</dbReference>
<evidence type="ECO:0000313" key="3">
    <source>
        <dbReference type="EMBL" id="KAA6302766.1"/>
    </source>
</evidence>
<dbReference type="AlphaFoldDB" id="A0A5M8P364"/>
<proteinExistence type="predicted"/>
<dbReference type="SUPFAM" id="SSF82153">
    <property type="entry name" value="FAS1 domain"/>
    <property type="match status" value="1"/>
</dbReference>
<feature type="domain" description="FAS1" evidence="2">
    <location>
        <begin position="39"/>
        <end position="178"/>
    </location>
</feature>
<dbReference type="PROSITE" id="PS50213">
    <property type="entry name" value="FAS1"/>
    <property type="match status" value="2"/>
</dbReference>
<dbReference type="SMART" id="SM00554">
    <property type="entry name" value="FAS1"/>
    <property type="match status" value="1"/>
</dbReference>
<dbReference type="PROSITE" id="PS51257">
    <property type="entry name" value="PROKAR_LIPOPROTEIN"/>
    <property type="match status" value="1"/>
</dbReference>
<keyword evidence="1" id="KW-0732">Signal</keyword>
<dbReference type="EMBL" id="SNRX01000005">
    <property type="protein sequence ID" value="KAA6302766.1"/>
    <property type="molecule type" value="Genomic_DNA"/>
</dbReference>
<dbReference type="InterPro" id="IPR050904">
    <property type="entry name" value="Adhesion/Biosynth-related"/>
</dbReference>
<organism evidence="3 4">
    <name type="scientific">Candidatus Ordinivivax streblomastigis</name>
    <dbReference type="NCBI Taxonomy" id="2540710"/>
    <lineage>
        <taxon>Bacteria</taxon>
        <taxon>Pseudomonadati</taxon>
        <taxon>Bacteroidota</taxon>
        <taxon>Bacteroidia</taxon>
        <taxon>Bacteroidales</taxon>
        <taxon>Candidatus Ordinivivax</taxon>
    </lineage>
</organism>
<accession>A0A5M8P364</accession>
<feature type="domain" description="FAS1" evidence="2">
    <location>
        <begin position="182"/>
        <end position="383"/>
    </location>
</feature>
<dbReference type="PANTHER" id="PTHR10900">
    <property type="entry name" value="PERIOSTIN-RELATED"/>
    <property type="match status" value="1"/>
</dbReference>
<dbReference type="Proteomes" id="UP000324575">
    <property type="component" value="Unassembled WGS sequence"/>
</dbReference>
<evidence type="ECO:0000259" key="2">
    <source>
        <dbReference type="PROSITE" id="PS50213"/>
    </source>
</evidence>
<gene>
    <name evidence="3" type="ORF">EZS26_000936</name>
</gene>
<evidence type="ECO:0000313" key="4">
    <source>
        <dbReference type="Proteomes" id="UP000324575"/>
    </source>
</evidence>
<feature type="chain" id="PRO_5024437982" description="FAS1 domain-containing protein" evidence="1">
    <location>
        <begin position="26"/>
        <end position="628"/>
    </location>
</feature>
<dbReference type="InterPro" id="IPR036378">
    <property type="entry name" value="FAS1_dom_sf"/>
</dbReference>
<protein>
    <recommendedName>
        <fullName evidence="2">FAS1 domain-containing protein</fullName>
    </recommendedName>
</protein>
<dbReference type="InterPro" id="IPR000782">
    <property type="entry name" value="FAS1_domain"/>
</dbReference>
<comment type="caution">
    <text evidence="3">The sequence shown here is derived from an EMBL/GenBank/DDBJ whole genome shotgun (WGS) entry which is preliminary data.</text>
</comment>